<name>A0A327Z1J9_9RHOB</name>
<dbReference type="Proteomes" id="UP000249165">
    <property type="component" value="Unassembled WGS sequence"/>
</dbReference>
<comment type="caution">
    <text evidence="1">The sequence shown here is derived from an EMBL/GenBank/DDBJ whole genome shotgun (WGS) entry which is preliminary data.</text>
</comment>
<dbReference type="AlphaFoldDB" id="A0A327Z1J9"/>
<accession>A0A327Z1J9</accession>
<organism evidence="1 2">
    <name type="scientific">Salipiger aestuarii</name>
    <dbReference type="NCBI Taxonomy" id="568098"/>
    <lineage>
        <taxon>Bacteria</taxon>
        <taxon>Pseudomonadati</taxon>
        <taxon>Pseudomonadota</taxon>
        <taxon>Alphaproteobacteria</taxon>
        <taxon>Rhodobacterales</taxon>
        <taxon>Roseobacteraceae</taxon>
        <taxon>Salipiger</taxon>
    </lineage>
</organism>
<proteinExistence type="predicted"/>
<sequence length="153" mass="16632">MALRLARGLSGPRRIELGYGVFVSHRPFGYADLREAEATAQRLARTTVPERLAFEAALHDDEDLGPEHDEAARGQFARHLVKLLLLRFGAGWDGVEAEDGTPAPMTEQSLDAFMSLFPGVSSVLHARLIEPWAELESEGNVSALSPHTATAEA</sequence>
<evidence type="ECO:0000313" key="2">
    <source>
        <dbReference type="Proteomes" id="UP000249165"/>
    </source>
</evidence>
<keyword evidence="2" id="KW-1185">Reference proteome</keyword>
<reference evidence="1 2" key="1">
    <citation type="submission" date="2018-06" db="EMBL/GenBank/DDBJ databases">
        <title>Genomic Encyclopedia of Archaeal and Bacterial Type Strains, Phase II (KMG-II): from individual species to whole genera.</title>
        <authorList>
            <person name="Goeker M."/>
        </authorList>
    </citation>
    <scope>NUCLEOTIDE SEQUENCE [LARGE SCALE GENOMIC DNA]</scope>
    <source>
        <strain evidence="1 2">DSM 22011</strain>
    </source>
</reference>
<protein>
    <submittedName>
        <fullName evidence="1">Uncharacterized protein</fullName>
    </submittedName>
</protein>
<dbReference type="RefSeq" id="WP_111549521.1">
    <property type="nucleotide sequence ID" value="NZ_LIQE01000057.1"/>
</dbReference>
<gene>
    <name evidence="1" type="ORF">ATI53_1001216</name>
</gene>
<evidence type="ECO:0000313" key="1">
    <source>
        <dbReference type="EMBL" id="RAK24109.1"/>
    </source>
</evidence>
<dbReference type="OrthoDB" id="7848268at2"/>
<dbReference type="EMBL" id="QLMG01000001">
    <property type="protein sequence ID" value="RAK24109.1"/>
    <property type="molecule type" value="Genomic_DNA"/>
</dbReference>